<sequence>MSCGGLIAPVSGAGSLSFPQLTPGGYPSPQSSSGPVTVSTHGTVPNIHETATVENGARISGLHCVWLLVASTGNRLRFETPRVDGRQNDCSELSKRAQRIGELKYNWRPNGLEVRSGGEWDSPILLTDCPISGITAGRDASYTINSTAAATALVRIDAWKTVEESFDFNLTYTLDNNGNLDNFDGL</sequence>
<evidence type="ECO:0000313" key="2">
    <source>
        <dbReference type="EMBL" id="VEL32837.1"/>
    </source>
</evidence>
<organism evidence="2 3">
    <name type="scientific">Protopolystoma xenopodis</name>
    <dbReference type="NCBI Taxonomy" id="117903"/>
    <lineage>
        <taxon>Eukaryota</taxon>
        <taxon>Metazoa</taxon>
        <taxon>Spiralia</taxon>
        <taxon>Lophotrochozoa</taxon>
        <taxon>Platyhelminthes</taxon>
        <taxon>Monogenea</taxon>
        <taxon>Polyopisthocotylea</taxon>
        <taxon>Polystomatidea</taxon>
        <taxon>Polystomatidae</taxon>
        <taxon>Protopolystoma</taxon>
    </lineage>
</organism>
<accession>A0A3S5CME5</accession>
<name>A0A3S5CME5_9PLAT</name>
<protein>
    <submittedName>
        <fullName evidence="2">Uncharacterized protein</fullName>
    </submittedName>
</protein>
<feature type="compositionally biased region" description="Low complexity" evidence="1">
    <location>
        <begin position="23"/>
        <end position="35"/>
    </location>
</feature>
<dbReference type="Proteomes" id="UP000784294">
    <property type="component" value="Unassembled WGS sequence"/>
</dbReference>
<keyword evidence="3" id="KW-1185">Reference proteome</keyword>
<reference evidence="2" key="1">
    <citation type="submission" date="2018-11" db="EMBL/GenBank/DDBJ databases">
        <authorList>
            <consortium name="Pathogen Informatics"/>
        </authorList>
    </citation>
    <scope>NUCLEOTIDE SEQUENCE</scope>
</reference>
<feature type="region of interest" description="Disordered" evidence="1">
    <location>
        <begin position="21"/>
        <end position="43"/>
    </location>
</feature>
<dbReference type="EMBL" id="CAAALY010244735">
    <property type="protein sequence ID" value="VEL32837.1"/>
    <property type="molecule type" value="Genomic_DNA"/>
</dbReference>
<comment type="caution">
    <text evidence="2">The sequence shown here is derived from an EMBL/GenBank/DDBJ whole genome shotgun (WGS) entry which is preliminary data.</text>
</comment>
<gene>
    <name evidence="2" type="ORF">PXEA_LOCUS26277</name>
</gene>
<dbReference type="AlphaFoldDB" id="A0A3S5CME5"/>
<proteinExistence type="predicted"/>
<evidence type="ECO:0000256" key="1">
    <source>
        <dbReference type="SAM" id="MobiDB-lite"/>
    </source>
</evidence>
<evidence type="ECO:0000313" key="3">
    <source>
        <dbReference type="Proteomes" id="UP000784294"/>
    </source>
</evidence>